<accession>A0A4U8YM21</accession>
<gene>
    <name evidence="5" type="primary">kdsB</name>
    <name evidence="6" type="ORF">MSL71_2130</name>
</gene>
<dbReference type="EMBL" id="CAADHO010000001">
    <property type="protein sequence ID" value="VFQ42592.1"/>
    <property type="molecule type" value="Genomic_DNA"/>
</dbReference>
<dbReference type="PANTHER" id="PTHR42866">
    <property type="entry name" value="3-DEOXY-MANNO-OCTULOSONATE CYTIDYLYLTRANSFERASE"/>
    <property type="match status" value="1"/>
</dbReference>
<proteinExistence type="inferred from homology"/>
<dbReference type="InterPro" id="IPR004528">
    <property type="entry name" value="KdsB"/>
</dbReference>
<reference evidence="6 7" key="1">
    <citation type="submission" date="2019-03" db="EMBL/GenBank/DDBJ databases">
        <authorList>
            <person name="Nijsse B."/>
        </authorList>
    </citation>
    <scope>NUCLEOTIDE SEQUENCE [LARGE SCALE GENOMIC DNA]</scope>
    <source>
        <strain evidence="6">Desulfoluna butyratoxydans MSL71</strain>
    </source>
</reference>
<keyword evidence="4 5" id="KW-0448">Lipopolysaccharide biosynthesis</keyword>
<comment type="function">
    <text evidence="5">Activates KDO (a required 8-carbon sugar) for incorporation into bacterial lipopolysaccharide in Gram-negative bacteria.</text>
</comment>
<dbReference type="InterPro" id="IPR029044">
    <property type="entry name" value="Nucleotide-diphossugar_trans"/>
</dbReference>
<dbReference type="NCBIfam" id="TIGR00466">
    <property type="entry name" value="kdsB"/>
    <property type="match status" value="1"/>
</dbReference>
<keyword evidence="5" id="KW-0963">Cytoplasm</keyword>
<dbReference type="GO" id="GO:0016020">
    <property type="term" value="C:membrane"/>
    <property type="evidence" value="ECO:0007669"/>
    <property type="project" value="UniProtKB-SubCell"/>
</dbReference>
<dbReference type="Proteomes" id="UP000507962">
    <property type="component" value="Unassembled WGS sequence"/>
</dbReference>
<dbReference type="NCBIfam" id="NF009905">
    <property type="entry name" value="PRK13368.1"/>
    <property type="match status" value="1"/>
</dbReference>
<protein>
    <recommendedName>
        <fullName evidence="5">3-deoxy-manno-octulosonate cytidylyltransferase</fullName>
        <ecNumber evidence="5">2.7.7.38</ecNumber>
    </recommendedName>
    <alternativeName>
        <fullName evidence="5">CMP-2-keto-3-deoxyoctulosonic acid synthase</fullName>
        <shortName evidence="5">CKS</shortName>
        <shortName evidence="5">CMP-KDO synthase</shortName>
    </alternativeName>
</protein>
<sequence>MPSSIPCIGIIPARYDSSRFPGKPLAHIAGKPMFQRVYERASSCPSISRVLLATDDNRIYDAAKTAGVPVVMTSSAHRSGTDRVLEAARIINAPEHAVIVNIQGDEPALAPAMLTELTAPFFTDPAIRVTTLATPISPEEATNPNRVKVVTDEAHRALYFSRAPIPYPRDDAFDGYLGHVGLYAFRMKTLEVFATLPQGTLEQVEKLEQLRLLENGIPIHVGITRHQSVGVDHPDDIPIVEQLLAHTPDK</sequence>
<keyword evidence="2 5" id="KW-0808">Transferase</keyword>
<evidence type="ECO:0000256" key="4">
    <source>
        <dbReference type="ARBA" id="ARBA00022985"/>
    </source>
</evidence>
<dbReference type="GO" id="GO:0009103">
    <property type="term" value="P:lipopolysaccharide biosynthetic process"/>
    <property type="evidence" value="ECO:0007669"/>
    <property type="project" value="UniProtKB-UniRule"/>
</dbReference>
<comment type="pathway">
    <text evidence="5">Nucleotide-sugar biosynthesis; CMP-3-deoxy-D-manno-octulosonate biosynthesis; CMP-3-deoxy-D-manno-octulosonate from 3-deoxy-D-manno-octulosonate and CTP: step 1/1.</text>
</comment>
<dbReference type="Gene3D" id="3.90.550.10">
    <property type="entry name" value="Spore Coat Polysaccharide Biosynthesis Protein SpsA, Chain A"/>
    <property type="match status" value="1"/>
</dbReference>
<keyword evidence="3 5" id="KW-0548">Nucleotidyltransferase</keyword>
<comment type="catalytic activity">
    <reaction evidence="5">
        <text>3-deoxy-alpha-D-manno-oct-2-ulosonate + CTP = CMP-3-deoxy-beta-D-manno-octulosonate + diphosphate</text>
        <dbReference type="Rhea" id="RHEA:23448"/>
        <dbReference type="ChEBI" id="CHEBI:33019"/>
        <dbReference type="ChEBI" id="CHEBI:37563"/>
        <dbReference type="ChEBI" id="CHEBI:85986"/>
        <dbReference type="ChEBI" id="CHEBI:85987"/>
        <dbReference type="EC" id="2.7.7.38"/>
    </reaction>
</comment>
<dbReference type="NCBIfam" id="NF003950">
    <property type="entry name" value="PRK05450.1-3"/>
    <property type="match status" value="1"/>
</dbReference>
<dbReference type="RefSeq" id="WP_180136828.1">
    <property type="nucleotide sequence ID" value="NZ_CAADHO010000001.1"/>
</dbReference>
<evidence type="ECO:0000256" key="5">
    <source>
        <dbReference type="HAMAP-Rule" id="MF_00057"/>
    </source>
</evidence>
<evidence type="ECO:0000256" key="3">
    <source>
        <dbReference type="ARBA" id="ARBA00022695"/>
    </source>
</evidence>
<evidence type="ECO:0000256" key="1">
    <source>
        <dbReference type="ARBA" id="ARBA00004370"/>
    </source>
</evidence>
<dbReference type="SUPFAM" id="SSF53448">
    <property type="entry name" value="Nucleotide-diphospho-sugar transferases"/>
    <property type="match status" value="1"/>
</dbReference>
<dbReference type="EC" id="2.7.7.38" evidence="5"/>
<dbReference type="HAMAP" id="MF_00057">
    <property type="entry name" value="KdsB"/>
    <property type="match status" value="1"/>
</dbReference>
<dbReference type="UniPathway" id="UPA00358">
    <property type="reaction ID" value="UER00476"/>
</dbReference>
<dbReference type="AlphaFoldDB" id="A0A4U8YM21"/>
<dbReference type="PANTHER" id="PTHR42866:SF2">
    <property type="entry name" value="3-DEOXY-MANNO-OCTULOSONATE CYTIDYLYLTRANSFERASE, MITOCHONDRIAL"/>
    <property type="match status" value="1"/>
</dbReference>
<dbReference type="InterPro" id="IPR003329">
    <property type="entry name" value="Cytidylyl_trans"/>
</dbReference>
<dbReference type="GO" id="GO:0033468">
    <property type="term" value="P:CMP-keto-3-deoxy-D-manno-octulosonic acid biosynthetic process"/>
    <property type="evidence" value="ECO:0007669"/>
    <property type="project" value="UniProtKB-UniRule"/>
</dbReference>
<evidence type="ECO:0000256" key="2">
    <source>
        <dbReference type="ARBA" id="ARBA00022679"/>
    </source>
</evidence>
<evidence type="ECO:0000313" key="6">
    <source>
        <dbReference type="EMBL" id="VFQ42592.1"/>
    </source>
</evidence>
<comment type="subcellular location">
    <subcellularLocation>
        <location evidence="5">Cytoplasm</location>
    </subcellularLocation>
    <subcellularLocation>
        <location evidence="1">Membrane</location>
    </subcellularLocation>
</comment>
<dbReference type="GO" id="GO:0008690">
    <property type="term" value="F:3-deoxy-manno-octulosonate cytidylyltransferase activity"/>
    <property type="evidence" value="ECO:0007669"/>
    <property type="project" value="UniProtKB-UniRule"/>
</dbReference>
<dbReference type="CDD" id="cd02517">
    <property type="entry name" value="CMP-KDO-Synthetase"/>
    <property type="match status" value="1"/>
</dbReference>
<dbReference type="FunFam" id="3.90.550.10:FF:000011">
    <property type="entry name" value="3-deoxy-manno-octulosonate cytidylyltransferase"/>
    <property type="match status" value="1"/>
</dbReference>
<comment type="similarity">
    <text evidence="5">Belongs to the KdsB family.</text>
</comment>
<dbReference type="NCBIfam" id="NF003952">
    <property type="entry name" value="PRK05450.1-5"/>
    <property type="match status" value="1"/>
</dbReference>
<dbReference type="Pfam" id="PF02348">
    <property type="entry name" value="CTP_transf_3"/>
    <property type="match status" value="1"/>
</dbReference>
<keyword evidence="7" id="KW-1185">Reference proteome</keyword>
<dbReference type="GO" id="GO:0005829">
    <property type="term" value="C:cytosol"/>
    <property type="evidence" value="ECO:0007669"/>
    <property type="project" value="TreeGrafter"/>
</dbReference>
<name>A0A4U8YM21_9BACT</name>
<organism evidence="6 7">
    <name type="scientific">Desulfoluna butyratoxydans</name>
    <dbReference type="NCBI Taxonomy" id="231438"/>
    <lineage>
        <taxon>Bacteria</taxon>
        <taxon>Pseudomonadati</taxon>
        <taxon>Thermodesulfobacteriota</taxon>
        <taxon>Desulfobacteria</taxon>
        <taxon>Desulfobacterales</taxon>
        <taxon>Desulfolunaceae</taxon>
        <taxon>Desulfoluna</taxon>
    </lineage>
</organism>
<evidence type="ECO:0000313" key="7">
    <source>
        <dbReference type="Proteomes" id="UP000507962"/>
    </source>
</evidence>